<dbReference type="InterPro" id="IPR012340">
    <property type="entry name" value="NA-bd_OB-fold"/>
</dbReference>
<organism evidence="3 4">
    <name type="scientific">Mycobacterium lacus</name>
    <dbReference type="NCBI Taxonomy" id="169765"/>
    <lineage>
        <taxon>Bacteria</taxon>
        <taxon>Bacillati</taxon>
        <taxon>Actinomycetota</taxon>
        <taxon>Actinomycetes</taxon>
        <taxon>Mycobacteriales</taxon>
        <taxon>Mycobacteriaceae</taxon>
        <taxon>Mycobacterium</taxon>
    </lineage>
</organism>
<sequence length="312" mass="34180">MTEVTDIHEAVAQIKAAGGSKPRAGRDPVNQPMINNWVEAIGDRNPIYVDEAAARAAGHPGIVAPPAMIQVWTMYGLGGVRPKDDPLGPIIKLFDDAGYIGVVATNCEQTYHRYLQPGEEVSITAELADVVGPKQTALGEGFFINQHVVWRVGDQDVAEMNWRILKFKPAGSADAAIPGDLDPDAMMRPSSSRDTAFFWEGVKAHELRIQKRPDGSLQHPPVPAVWQDKSAPIEYCVASGRGTVFSFVVHHAPKVPGRTLPFVIALVELEEGVRMLGELRGVDPSRVEIGMPVRATYIDFPEWSLYAWEPDE</sequence>
<dbReference type="Proteomes" id="UP000466396">
    <property type="component" value="Chromosome"/>
</dbReference>
<evidence type="ECO:0000259" key="2">
    <source>
        <dbReference type="Pfam" id="PF13452"/>
    </source>
</evidence>
<dbReference type="AlphaFoldDB" id="A0A7I7NS93"/>
<evidence type="ECO:0000313" key="3">
    <source>
        <dbReference type="EMBL" id="BBX99472.1"/>
    </source>
</evidence>
<feature type="domain" description="ChsH2 C-terminal OB-fold" evidence="1">
    <location>
        <begin position="238"/>
        <end position="296"/>
    </location>
</feature>
<evidence type="ECO:0000313" key="4">
    <source>
        <dbReference type="Proteomes" id="UP000466396"/>
    </source>
</evidence>
<dbReference type="InterPro" id="IPR039569">
    <property type="entry name" value="FAS1-like_DH_region"/>
</dbReference>
<evidence type="ECO:0008006" key="5">
    <source>
        <dbReference type="Google" id="ProtNLM"/>
    </source>
</evidence>
<dbReference type="KEGG" id="mlj:MLAC_47660"/>
<reference evidence="3 4" key="1">
    <citation type="journal article" date="2019" name="Emerg. Microbes Infect.">
        <title>Comprehensive subspecies identification of 175 nontuberculous mycobacteria species based on 7547 genomic profiles.</title>
        <authorList>
            <person name="Matsumoto Y."/>
            <person name="Kinjo T."/>
            <person name="Motooka D."/>
            <person name="Nabeya D."/>
            <person name="Jung N."/>
            <person name="Uechi K."/>
            <person name="Horii T."/>
            <person name="Iida T."/>
            <person name="Fujita J."/>
            <person name="Nakamura S."/>
        </authorList>
    </citation>
    <scope>NUCLEOTIDE SEQUENCE [LARGE SCALE GENOMIC DNA]</scope>
    <source>
        <strain evidence="3 4">JCM 15657</strain>
    </source>
</reference>
<name>A0A7I7NS93_9MYCO</name>
<gene>
    <name evidence="3" type="ORF">MLAC_47660</name>
</gene>
<evidence type="ECO:0000259" key="1">
    <source>
        <dbReference type="Pfam" id="PF01796"/>
    </source>
</evidence>
<dbReference type="EMBL" id="AP022581">
    <property type="protein sequence ID" value="BBX99472.1"/>
    <property type="molecule type" value="Genomic_DNA"/>
</dbReference>
<dbReference type="PANTHER" id="PTHR42993">
    <property type="entry name" value="MAOC-LIKE DEHYDRATASE DOMAIN-CONTAINING PROTEIN"/>
    <property type="match status" value="1"/>
</dbReference>
<dbReference type="SUPFAM" id="SSF50249">
    <property type="entry name" value="Nucleic acid-binding proteins"/>
    <property type="match status" value="1"/>
</dbReference>
<dbReference type="Gene3D" id="3.10.129.10">
    <property type="entry name" value="Hotdog Thioesterase"/>
    <property type="match status" value="1"/>
</dbReference>
<dbReference type="InterPro" id="IPR029069">
    <property type="entry name" value="HotDog_dom_sf"/>
</dbReference>
<dbReference type="OrthoDB" id="4275032at2"/>
<dbReference type="PANTHER" id="PTHR42993:SF1">
    <property type="entry name" value="MAOC-LIKE DEHYDRATASE DOMAIN-CONTAINING PROTEIN"/>
    <property type="match status" value="1"/>
</dbReference>
<dbReference type="InterPro" id="IPR002878">
    <property type="entry name" value="ChsH2_C"/>
</dbReference>
<dbReference type="Pfam" id="PF01796">
    <property type="entry name" value="OB_ChsH2_C"/>
    <property type="match status" value="1"/>
</dbReference>
<feature type="domain" description="FAS1-like dehydratase" evidence="2">
    <location>
        <begin position="23"/>
        <end position="157"/>
    </location>
</feature>
<dbReference type="Pfam" id="PF13452">
    <property type="entry name" value="FAS1_DH_region"/>
    <property type="match status" value="1"/>
</dbReference>
<proteinExistence type="predicted"/>
<dbReference type="RefSeq" id="WP_139822561.1">
    <property type="nucleotide sequence ID" value="NZ_AP022581.1"/>
</dbReference>
<dbReference type="CDD" id="cd03441">
    <property type="entry name" value="R_hydratase_like"/>
    <property type="match status" value="1"/>
</dbReference>
<accession>A0A7I7NS93</accession>
<keyword evidence="4" id="KW-1185">Reference proteome</keyword>
<dbReference type="SUPFAM" id="SSF54637">
    <property type="entry name" value="Thioesterase/thiol ester dehydrase-isomerase"/>
    <property type="match status" value="1"/>
</dbReference>
<protein>
    <recommendedName>
        <fullName evidence="5">DNA-binding protein</fullName>
    </recommendedName>
</protein>